<dbReference type="Gene3D" id="3.40.50.920">
    <property type="match status" value="1"/>
</dbReference>
<dbReference type="InterPro" id="IPR002880">
    <property type="entry name" value="Pyrv_Fd/Flavodoxin_OxRdtase_N"/>
</dbReference>
<organism evidence="4 5">
    <name type="scientific">Candidatus Cryosericum terrychapinii</name>
    <dbReference type="NCBI Taxonomy" id="2290919"/>
    <lineage>
        <taxon>Bacteria</taxon>
        <taxon>Pseudomonadati</taxon>
        <taxon>Caldisericota/Cryosericota group</taxon>
        <taxon>Candidatus Cryosericota</taxon>
        <taxon>Candidatus Cryosericia</taxon>
        <taxon>Candidatus Cryosericales</taxon>
        <taxon>Candidatus Cryosericaceae</taxon>
        <taxon>Candidatus Cryosericum</taxon>
    </lineage>
</organism>
<dbReference type="Proteomes" id="UP000266328">
    <property type="component" value="Unassembled WGS sequence"/>
</dbReference>
<evidence type="ECO:0000259" key="2">
    <source>
        <dbReference type="Pfam" id="PF01855"/>
    </source>
</evidence>
<keyword evidence="5" id="KW-1185">Reference proteome</keyword>
<dbReference type="PANTHER" id="PTHR43088">
    <property type="entry name" value="SUBUNIT OF PYRUVATE:FLAVODOXIN OXIDOREDUCTASE-RELATED"/>
    <property type="match status" value="1"/>
</dbReference>
<dbReference type="SUPFAM" id="SSF52922">
    <property type="entry name" value="TK C-terminal domain-like"/>
    <property type="match status" value="1"/>
</dbReference>
<feature type="domain" description="Pyruvate flavodoxin/ferredoxin oxidoreductase pyrimidine binding" evidence="2">
    <location>
        <begin position="16"/>
        <end position="236"/>
    </location>
</feature>
<evidence type="ECO:0000313" key="5">
    <source>
        <dbReference type="Proteomes" id="UP000266328"/>
    </source>
</evidence>
<dbReference type="GO" id="GO:0016491">
    <property type="term" value="F:oxidoreductase activity"/>
    <property type="evidence" value="ECO:0007669"/>
    <property type="project" value="UniProtKB-KW"/>
</dbReference>
<keyword evidence="1" id="KW-0560">Oxidoreductase</keyword>
<dbReference type="Pfam" id="PF17147">
    <property type="entry name" value="PFOR_II"/>
    <property type="match status" value="1"/>
</dbReference>
<dbReference type="FunFam" id="3.40.50.970:FF:000022">
    <property type="entry name" value="2-oxoglutarate ferredoxin oxidoreductase alpha subunit"/>
    <property type="match status" value="1"/>
</dbReference>
<comment type="caution">
    <text evidence="4">The sequence shown here is derived from an EMBL/GenBank/DDBJ whole genome shotgun (WGS) entry which is preliminary data.</text>
</comment>
<evidence type="ECO:0000259" key="3">
    <source>
        <dbReference type="Pfam" id="PF17147"/>
    </source>
</evidence>
<dbReference type="NCBIfam" id="NF006412">
    <property type="entry name" value="PRK08659.1"/>
    <property type="match status" value="1"/>
</dbReference>
<dbReference type="Gene3D" id="3.40.50.970">
    <property type="match status" value="1"/>
</dbReference>
<sequence>MSEKMVLMQGNEAVAEGAIAAGVRFYAGYPITPSSEIAEIMAKRMPQVGGTFMQMEDEIASIMAIVGASMAGKKVLTATSGPGFSLMQEGLGYACMVEAPIVILDSMRYGPSTGMATKVSQMDLMQTRWGTHGDHWVIVLSPSSVEESYQLTIRAVNLAEKYRNPVIVLSDETISHLREPIGISIPPTIVDRRLPTKKAGYLPYKTDESLVPTVANVGTGFRTSFTGLVHGESGFQTANGHVAEALVERLRDKLFNNLDDIIQFETDRVEDADILFMSFGITARGVSESVESLRSHGRKAGSLRFITLFPFDDDRVRKAAGNARTIVVPELNSGQLVLLVKRVFGDSRKVVPMNKINGDLISPQEILNFVREENL</sequence>
<dbReference type="RefSeq" id="WP_119088915.1">
    <property type="nucleotide sequence ID" value="NZ_QXIS01000016.1"/>
</dbReference>
<evidence type="ECO:0000313" key="4">
    <source>
        <dbReference type="EMBL" id="RIE06313.1"/>
    </source>
</evidence>
<dbReference type="AlphaFoldDB" id="A0A398CUS4"/>
<dbReference type="CDD" id="cd07034">
    <property type="entry name" value="TPP_PYR_PFOR_IOR-alpha_like"/>
    <property type="match status" value="1"/>
</dbReference>
<proteinExistence type="predicted"/>
<dbReference type="InterPro" id="IPR033412">
    <property type="entry name" value="PFOR_II"/>
</dbReference>
<dbReference type="PANTHER" id="PTHR43088:SF1">
    <property type="entry name" value="SUBUNIT OF PYRUVATE:FLAVODOXIN OXIDOREDUCTASE"/>
    <property type="match status" value="1"/>
</dbReference>
<dbReference type="SUPFAM" id="SSF52518">
    <property type="entry name" value="Thiamin diphosphate-binding fold (THDP-binding)"/>
    <property type="match status" value="1"/>
</dbReference>
<dbReference type="InterPro" id="IPR009014">
    <property type="entry name" value="Transketo_C/PFOR_II"/>
</dbReference>
<dbReference type="InterPro" id="IPR029061">
    <property type="entry name" value="THDP-binding"/>
</dbReference>
<protein>
    <submittedName>
        <fullName evidence="4">2-oxoacid:acceptor oxidoreductase subunit alpha</fullName>
    </submittedName>
</protein>
<dbReference type="OrthoDB" id="9794954at2"/>
<evidence type="ECO:0000256" key="1">
    <source>
        <dbReference type="ARBA" id="ARBA00023002"/>
    </source>
</evidence>
<reference evidence="4 5" key="1">
    <citation type="submission" date="2018-09" db="EMBL/GenBank/DDBJ databases">
        <title>Discovery and Ecogenomic Context for Candidatus Cryosericales, a Global Caldiserica Order Active in Thawing Permafrost.</title>
        <authorList>
            <person name="Martinez M.A."/>
            <person name="Woodcroft B.J."/>
            <person name="Ignacio Espinoza J.C."/>
            <person name="Zayed A."/>
            <person name="Singleton C.M."/>
            <person name="Boyd J."/>
            <person name="Li Y.-F."/>
            <person name="Purvine S."/>
            <person name="Maughan H."/>
            <person name="Hodgkins S.B."/>
            <person name="Anderson D."/>
            <person name="Sederholm M."/>
            <person name="Temperton B."/>
            <person name="Saleska S.R."/>
            <person name="Tyson G.W."/>
            <person name="Rich V.I."/>
        </authorList>
    </citation>
    <scope>NUCLEOTIDE SEQUENCE [LARGE SCALE GENOMIC DNA]</scope>
    <source>
        <strain evidence="4 5">SMC7</strain>
    </source>
</reference>
<feature type="domain" description="Pyruvate:ferredoxin oxidoreductase core" evidence="3">
    <location>
        <begin position="272"/>
        <end position="366"/>
    </location>
</feature>
<dbReference type="EMBL" id="QXIS01000016">
    <property type="protein sequence ID" value="RIE06313.1"/>
    <property type="molecule type" value="Genomic_DNA"/>
</dbReference>
<dbReference type="Pfam" id="PF01855">
    <property type="entry name" value="POR_N"/>
    <property type="match status" value="1"/>
</dbReference>
<dbReference type="InterPro" id="IPR052368">
    <property type="entry name" value="2-oxoacid_oxidoreductase"/>
</dbReference>
<name>A0A398CUS4_9BACT</name>
<accession>A0A398CUS4</accession>
<gene>
    <name evidence="4" type="ORF">SMC7_03100</name>
</gene>